<feature type="non-terminal residue" evidence="1">
    <location>
        <position position="70"/>
    </location>
</feature>
<protein>
    <submittedName>
        <fullName evidence="1">Uncharacterized protein</fullName>
    </submittedName>
</protein>
<gene>
    <name evidence="1" type="ORF">DQK91_22745</name>
</gene>
<sequence>MKDQVAKEVDIAGMEVQVAAKVKEVVDMDMASIEEYGAVHGGQETAWSLRIKRRVLSCSQDGPVINKPLI</sequence>
<comment type="caution">
    <text evidence="1">The sequence shown here is derived from an EMBL/GenBank/DDBJ whole genome shotgun (WGS) entry which is preliminary data.</text>
</comment>
<accession>A0A6P1Z9Y4</accession>
<dbReference type="RefSeq" id="WP_235896793.1">
    <property type="nucleotide sequence ID" value="NZ_QMIF01000196.1"/>
</dbReference>
<evidence type="ECO:0000313" key="2">
    <source>
        <dbReference type="Proteomes" id="UP000434052"/>
    </source>
</evidence>
<dbReference type="AlphaFoldDB" id="A0A6P1Z9Y4"/>
<evidence type="ECO:0000313" key="1">
    <source>
        <dbReference type="EMBL" id="TVM27139.1"/>
    </source>
</evidence>
<name>A0A6P1Z9Y4_9BACT</name>
<dbReference type="EMBL" id="QMIF01000196">
    <property type="protein sequence ID" value="TVM27139.1"/>
    <property type="molecule type" value="Genomic_DNA"/>
</dbReference>
<proteinExistence type="predicted"/>
<organism evidence="1 2">
    <name type="scientific">Oceanidesulfovibrio marinus</name>
    <dbReference type="NCBI Taxonomy" id="370038"/>
    <lineage>
        <taxon>Bacteria</taxon>
        <taxon>Pseudomonadati</taxon>
        <taxon>Thermodesulfobacteriota</taxon>
        <taxon>Desulfovibrionia</taxon>
        <taxon>Desulfovibrionales</taxon>
        <taxon>Desulfovibrionaceae</taxon>
        <taxon>Oceanidesulfovibrio</taxon>
    </lineage>
</organism>
<reference evidence="1 2" key="1">
    <citation type="submission" date="2018-06" db="EMBL/GenBank/DDBJ databases">
        <title>Complete genome of Desulfovibrio marinus P48SEP.</title>
        <authorList>
            <person name="Crispim J.S."/>
            <person name="Vidigal P.M.P."/>
            <person name="Silva L.C.F."/>
            <person name="Araujo L.C."/>
            <person name="Laguardia C.N."/>
            <person name="Dias R.S."/>
            <person name="Sousa M.P."/>
            <person name="Paula S.O."/>
            <person name="Silva C."/>
        </authorList>
    </citation>
    <scope>NUCLEOTIDE SEQUENCE [LARGE SCALE GENOMIC DNA]</scope>
    <source>
        <strain evidence="1 2">P48SEP</strain>
    </source>
</reference>
<dbReference type="Proteomes" id="UP000434052">
    <property type="component" value="Unassembled WGS sequence"/>
</dbReference>